<comment type="caution">
    <text evidence="3">The sequence shown here is derived from an EMBL/GenBank/DDBJ whole genome shotgun (WGS) entry which is preliminary data.</text>
</comment>
<accession>A0A8J5X8J0</accession>
<keyword evidence="2" id="KW-0732">Signal</keyword>
<dbReference type="AlphaFoldDB" id="A0A8J5X8J0"/>
<evidence type="ECO:0000313" key="4">
    <source>
        <dbReference type="Proteomes" id="UP000751190"/>
    </source>
</evidence>
<reference evidence="3" key="1">
    <citation type="submission" date="2021-05" db="EMBL/GenBank/DDBJ databases">
        <title>The genome of the haptophyte Pavlova lutheri (Diacronema luteri, Pavlovales) - a model for lipid biosynthesis in eukaryotic algae.</title>
        <authorList>
            <person name="Hulatt C.J."/>
            <person name="Posewitz M.C."/>
        </authorList>
    </citation>
    <scope>NUCLEOTIDE SEQUENCE</scope>
    <source>
        <strain evidence="3">NIVA-4/92</strain>
    </source>
</reference>
<dbReference type="EMBL" id="JAGTXO010000052">
    <property type="protein sequence ID" value="KAG8458412.1"/>
    <property type="molecule type" value="Genomic_DNA"/>
</dbReference>
<name>A0A8J5X8J0_DIALT</name>
<feature type="signal peptide" evidence="2">
    <location>
        <begin position="1"/>
        <end position="15"/>
    </location>
</feature>
<evidence type="ECO:0000256" key="2">
    <source>
        <dbReference type="SAM" id="SignalP"/>
    </source>
</evidence>
<organism evidence="3 4">
    <name type="scientific">Diacronema lutheri</name>
    <name type="common">Unicellular marine alga</name>
    <name type="synonym">Monochrysis lutheri</name>
    <dbReference type="NCBI Taxonomy" id="2081491"/>
    <lineage>
        <taxon>Eukaryota</taxon>
        <taxon>Haptista</taxon>
        <taxon>Haptophyta</taxon>
        <taxon>Pavlovophyceae</taxon>
        <taxon>Pavlovales</taxon>
        <taxon>Pavlovaceae</taxon>
        <taxon>Diacronema</taxon>
    </lineage>
</organism>
<feature type="compositionally biased region" description="Low complexity" evidence="1">
    <location>
        <begin position="33"/>
        <end position="44"/>
    </location>
</feature>
<gene>
    <name evidence="3" type="ORF">KFE25_004553</name>
</gene>
<evidence type="ECO:0000256" key="1">
    <source>
        <dbReference type="SAM" id="MobiDB-lite"/>
    </source>
</evidence>
<dbReference type="Proteomes" id="UP000751190">
    <property type="component" value="Unassembled WGS sequence"/>
</dbReference>
<proteinExistence type="predicted"/>
<keyword evidence="4" id="KW-1185">Reference proteome</keyword>
<evidence type="ECO:0000313" key="3">
    <source>
        <dbReference type="EMBL" id="KAG8458412.1"/>
    </source>
</evidence>
<sequence>MALACSLVAVAVVVTAPGISNPAPQRPKPPSAAPRRAAEPAAPRAGPPPRQQPDERQAAALRAMGYAWDGKRWGRGDLTSRERARASARSGNRFARLVDGDASAHAPSRSAAALAAVSRFEALLQAAREGALSSNEASRAANLRVKELVAHPLAPAGWLCAQLGTIGALANAAGVDVAAELARGATPLALGAGVVAGGAVAACRAAGRAVQPGVEEPDGALERLLADAAEGAHALPTPAHFRFESAGWRARALGAELVAAVTATLALQACVQAACLGTGVANALAWRLVDASDGSELAQHAALLGPAAAALLAALPAAARGALHAAPPLDGIDAECAAAARAKRGAASYFSMCPPRDGGEPDDAAAALCALADGWLSKFERPAAASPAVGAQAASAFGASLACALAWQLSGGALAAPFLARAIAALDAYALRPNAEAARATIILPAAIAAPRALDEA</sequence>
<protein>
    <submittedName>
        <fullName evidence="3">Uncharacterized protein</fullName>
    </submittedName>
</protein>
<feature type="chain" id="PRO_5035313709" evidence="2">
    <location>
        <begin position="16"/>
        <end position="457"/>
    </location>
</feature>
<feature type="region of interest" description="Disordered" evidence="1">
    <location>
        <begin position="18"/>
        <end position="56"/>
    </location>
</feature>